<protein>
    <submittedName>
        <fullName evidence="4">Alcohol acetyltransferase</fullName>
    </submittedName>
</protein>
<dbReference type="InterPro" id="IPR023213">
    <property type="entry name" value="CAT-like_dom_sf"/>
</dbReference>
<dbReference type="Gene3D" id="3.30.559.10">
    <property type="entry name" value="Chloramphenicol acetyltransferase-like domain"/>
    <property type="match status" value="2"/>
</dbReference>
<dbReference type="EMBL" id="KM275344">
    <property type="protein sequence ID" value="AIW81432.1"/>
    <property type="molecule type" value="mRNA"/>
</dbReference>
<sequence>MAMIITKQILRPSSPTPQAFKNHKLSYLDQIQAPIYIPLLFFYKNEESKYPDQISQRFKQSLSEILTIFYPLAGTMRHNSFVDCNDRGVEFVEVRVHARLAQFIQDPKMEELKQLIPVDCISHTDDDFLLLVKISYFDCGEVVVGVCMSHKIGDGISLAAFMNAWAATCRGESSSEIIHPSFDLALHFPPKDHLSSASSFRVAIAQENIMTKRLVFDREKLEKLRKRIAASSDGVRDPSRVEAVSVFIWKSLIEAHKAESHMTETPAVSIASHAVNLRPRTVPQMDQTFGNCYAPASAVVSWDEDYVHHSRLRAALREIDDDYINKVLKADNNYLTQDQIGDLFKPENSVLSSWWRFPVYKVDFGWGKPVWVSTTTIQYMNLIIFTSTPSEDGIEAWVTTTHNFFQVLQANYNKLDT</sequence>
<dbReference type="Pfam" id="PF02458">
    <property type="entry name" value="Transferase"/>
    <property type="match status" value="1"/>
</dbReference>
<name>A0A0K0LCG5_LAVIN</name>
<keyword evidence="2 4" id="KW-0808">Transferase</keyword>
<dbReference type="PANTHER" id="PTHR31623:SF110">
    <property type="entry name" value="VINORINE SYNTHASE-LIKE"/>
    <property type="match status" value="1"/>
</dbReference>
<evidence type="ECO:0000313" key="4">
    <source>
        <dbReference type="EMBL" id="AIW81432.1"/>
    </source>
</evidence>
<dbReference type="AlphaFoldDB" id="A0A0K0LCG5"/>
<evidence type="ECO:0000256" key="2">
    <source>
        <dbReference type="ARBA" id="ARBA00022679"/>
    </source>
</evidence>
<dbReference type="GO" id="GO:0016746">
    <property type="term" value="F:acyltransferase activity"/>
    <property type="evidence" value="ECO:0007669"/>
    <property type="project" value="UniProtKB-KW"/>
</dbReference>
<keyword evidence="3" id="KW-0012">Acyltransferase</keyword>
<organism evidence="4">
    <name type="scientific">Lavandula x intermedia</name>
    <name type="common">Lavandin</name>
    <name type="synonym">Lavandula angustifolia x Lavandula latifolia</name>
    <dbReference type="NCBI Taxonomy" id="1196215"/>
    <lineage>
        <taxon>Eukaryota</taxon>
        <taxon>Viridiplantae</taxon>
        <taxon>Streptophyta</taxon>
        <taxon>Embryophyta</taxon>
        <taxon>Tracheophyta</taxon>
        <taxon>Spermatophyta</taxon>
        <taxon>Magnoliopsida</taxon>
        <taxon>eudicotyledons</taxon>
        <taxon>Gunneridae</taxon>
        <taxon>Pentapetalae</taxon>
        <taxon>asterids</taxon>
        <taxon>lamiids</taxon>
        <taxon>Lamiales</taxon>
        <taxon>Lamiaceae</taxon>
        <taxon>Nepetoideae</taxon>
        <taxon>Ocimeae</taxon>
        <taxon>Lavandulinae</taxon>
        <taxon>Lavandula</taxon>
    </lineage>
</organism>
<reference evidence="4" key="1">
    <citation type="journal article" date="2015" name="Planta">
        <title>Cloning and functional characterization of two monoterpene acetyltransferases from glandular trichomes of L. x intermedia.</title>
        <authorList>
            <person name="Sarker L.S."/>
            <person name="Mahmoud S.S."/>
        </authorList>
    </citation>
    <scope>NUCLEOTIDE SEQUENCE</scope>
</reference>
<comment type="similarity">
    <text evidence="1">Belongs to the plant acyltransferase family.</text>
</comment>
<dbReference type="PANTHER" id="PTHR31623">
    <property type="entry name" value="F21J9.9"/>
    <property type="match status" value="1"/>
</dbReference>
<evidence type="ECO:0000256" key="1">
    <source>
        <dbReference type="ARBA" id="ARBA00009861"/>
    </source>
</evidence>
<dbReference type="SMR" id="A0A0K0LCG5"/>
<accession>A0A0K0LCG5</accession>
<evidence type="ECO:0000256" key="3">
    <source>
        <dbReference type="ARBA" id="ARBA00023315"/>
    </source>
</evidence>
<proteinExistence type="evidence at transcript level"/>